<dbReference type="PANTHER" id="PTHR42693:SF53">
    <property type="entry name" value="ENDO-4-O-SULFATASE"/>
    <property type="match status" value="1"/>
</dbReference>
<keyword evidence="2" id="KW-0479">Metal-binding</keyword>
<evidence type="ECO:0000256" key="5">
    <source>
        <dbReference type="SAM" id="SignalP"/>
    </source>
</evidence>
<feature type="signal peptide" evidence="5">
    <location>
        <begin position="1"/>
        <end position="22"/>
    </location>
</feature>
<keyword evidence="8" id="KW-1185">Reference proteome</keyword>
<evidence type="ECO:0000256" key="3">
    <source>
        <dbReference type="ARBA" id="ARBA00022801"/>
    </source>
</evidence>
<sequence>MIRQFVSFSLIGLFSAVAPVQAADKPNILFIFADDLGWGDLGIHGSKTIETPNLDQLAAQGSEFYQFTVANPVCSPSRAGLITGNNPARHSVHHHFAATEHHQKYAMPDWLEPSVLTIPKVMKKAGYTTAHFGKWHLTNSHIPDAPLLENYGYDESAVFNGPSKQTDGWKVYDDTIEFIERNKNKPFFINLWIHEPHTPHYPDPKMMKKYAHLGEQQQVYAAVVEGADERIGRVLQALKDNGLEDNTIVVFSSDNGAEEPKPDTHRYLRTDPDAKIAGIEPLGRYFSVGDNAGLRGAKRYTYEGGVRVPLIVKWPGKVPAGIQNTTSLVTAVDFLPTFADLVDVKLPRDYKSDGESILPQLTGELVKRKKPIFGNGIINLLTKTRITIVQC</sequence>
<dbReference type="Gene3D" id="3.40.720.10">
    <property type="entry name" value="Alkaline Phosphatase, subunit A"/>
    <property type="match status" value="1"/>
</dbReference>
<evidence type="ECO:0000256" key="4">
    <source>
        <dbReference type="ARBA" id="ARBA00022837"/>
    </source>
</evidence>
<dbReference type="EMBL" id="JAQOMS010000002">
    <property type="protein sequence ID" value="MDC2889016.1"/>
    <property type="molecule type" value="Genomic_DNA"/>
</dbReference>
<name>A0ABT5FC87_9GAMM</name>
<comment type="similarity">
    <text evidence="1">Belongs to the sulfatase family.</text>
</comment>
<keyword evidence="4" id="KW-0106">Calcium</keyword>
<organism evidence="7 8">
    <name type="scientific">Psychrosphaera algicola</name>
    <dbReference type="NCBI Taxonomy" id="3023714"/>
    <lineage>
        <taxon>Bacteria</taxon>
        <taxon>Pseudomonadati</taxon>
        <taxon>Pseudomonadota</taxon>
        <taxon>Gammaproteobacteria</taxon>
        <taxon>Alteromonadales</taxon>
        <taxon>Pseudoalteromonadaceae</taxon>
        <taxon>Psychrosphaera</taxon>
    </lineage>
</organism>
<evidence type="ECO:0000313" key="8">
    <source>
        <dbReference type="Proteomes" id="UP001528411"/>
    </source>
</evidence>
<dbReference type="Proteomes" id="UP001528411">
    <property type="component" value="Unassembled WGS sequence"/>
</dbReference>
<comment type="caution">
    <text evidence="7">The sequence shown here is derived from an EMBL/GenBank/DDBJ whole genome shotgun (WGS) entry which is preliminary data.</text>
</comment>
<evidence type="ECO:0000313" key="7">
    <source>
        <dbReference type="EMBL" id="MDC2889016.1"/>
    </source>
</evidence>
<reference evidence="7 8" key="1">
    <citation type="submission" date="2023-01" db="EMBL/GenBank/DDBJ databases">
        <title>Psychrosphaera sp. nov., isolated from marine algae.</title>
        <authorList>
            <person name="Bayburt H."/>
            <person name="Choi B.J."/>
            <person name="Kim J.M."/>
            <person name="Choi D.G."/>
            <person name="Jeon C.O."/>
        </authorList>
    </citation>
    <scope>NUCLEOTIDE SEQUENCE [LARGE SCALE GENOMIC DNA]</scope>
    <source>
        <strain evidence="7 8">G1-22</strain>
    </source>
</reference>
<evidence type="ECO:0000259" key="6">
    <source>
        <dbReference type="Pfam" id="PF00884"/>
    </source>
</evidence>
<feature type="chain" id="PRO_5045525710" evidence="5">
    <location>
        <begin position="23"/>
        <end position="391"/>
    </location>
</feature>
<keyword evidence="5" id="KW-0732">Signal</keyword>
<dbReference type="InterPro" id="IPR017850">
    <property type="entry name" value="Alkaline_phosphatase_core_sf"/>
</dbReference>
<protein>
    <submittedName>
        <fullName evidence="7">Sulfatase-like hydrolase/transferase</fullName>
    </submittedName>
</protein>
<dbReference type="SUPFAM" id="SSF53649">
    <property type="entry name" value="Alkaline phosphatase-like"/>
    <property type="match status" value="1"/>
</dbReference>
<accession>A0ABT5FC87</accession>
<evidence type="ECO:0000256" key="2">
    <source>
        <dbReference type="ARBA" id="ARBA00022723"/>
    </source>
</evidence>
<feature type="domain" description="Sulfatase N-terminal" evidence="6">
    <location>
        <begin position="26"/>
        <end position="344"/>
    </location>
</feature>
<dbReference type="RefSeq" id="WP_272180551.1">
    <property type="nucleotide sequence ID" value="NZ_JAQOMS010000002.1"/>
</dbReference>
<dbReference type="InterPro" id="IPR024607">
    <property type="entry name" value="Sulfatase_CS"/>
</dbReference>
<evidence type="ECO:0000256" key="1">
    <source>
        <dbReference type="ARBA" id="ARBA00008779"/>
    </source>
</evidence>
<dbReference type="PROSITE" id="PS00523">
    <property type="entry name" value="SULFATASE_1"/>
    <property type="match status" value="1"/>
</dbReference>
<keyword evidence="3" id="KW-0378">Hydrolase</keyword>
<dbReference type="InterPro" id="IPR000917">
    <property type="entry name" value="Sulfatase_N"/>
</dbReference>
<dbReference type="PANTHER" id="PTHR42693">
    <property type="entry name" value="ARYLSULFATASE FAMILY MEMBER"/>
    <property type="match status" value="1"/>
</dbReference>
<dbReference type="InterPro" id="IPR050738">
    <property type="entry name" value="Sulfatase"/>
</dbReference>
<gene>
    <name evidence="7" type="ORF">PN838_09825</name>
</gene>
<proteinExistence type="inferred from homology"/>
<dbReference type="Pfam" id="PF00884">
    <property type="entry name" value="Sulfatase"/>
    <property type="match status" value="1"/>
</dbReference>